<evidence type="ECO:0000256" key="1">
    <source>
        <dbReference type="ARBA" id="ARBA00004173"/>
    </source>
</evidence>
<dbReference type="GO" id="GO:0005739">
    <property type="term" value="C:mitochondrion"/>
    <property type="evidence" value="ECO:0007669"/>
    <property type="project" value="UniProtKB-SubCell"/>
</dbReference>
<dbReference type="OMA" id="EIWPFDL"/>
<dbReference type="Pfam" id="PF01636">
    <property type="entry name" value="APH"/>
    <property type="match status" value="1"/>
</dbReference>
<dbReference type="GeneID" id="5971906"/>
<dbReference type="KEGG" id="pno:SNOG_04624"/>
<dbReference type="Gene3D" id="3.90.1200.10">
    <property type="match status" value="1"/>
</dbReference>
<proteinExistence type="inferred from homology"/>
<dbReference type="InParanoid" id="Q0UUE0"/>
<comment type="subcellular location">
    <subcellularLocation>
        <location evidence="1">Mitochondrion</location>
    </subcellularLocation>
</comment>
<dbReference type="PANTHER" id="PTHR36091">
    <property type="entry name" value="ALTERED INHERITANCE OF MITOCHONDRIA PROTEIN 9, MITOCHONDRIAL"/>
    <property type="match status" value="1"/>
</dbReference>
<gene>
    <name evidence="8" type="ORF">SNOG_04624</name>
</gene>
<evidence type="ECO:0000259" key="7">
    <source>
        <dbReference type="Pfam" id="PF01636"/>
    </source>
</evidence>
<dbReference type="InterPro" id="IPR011009">
    <property type="entry name" value="Kinase-like_dom_sf"/>
</dbReference>
<evidence type="ECO:0000256" key="4">
    <source>
        <dbReference type="ARBA" id="ARBA00022946"/>
    </source>
</evidence>
<protein>
    <recommendedName>
        <fullName evidence="3">Altered inheritance of mitochondria protein 9, mitochondrial</fullName>
    </recommendedName>
    <alternativeName>
        <fullName evidence="6">Found in mitochondrial proteome protein 29</fullName>
    </alternativeName>
</protein>
<evidence type="ECO:0000313" key="9">
    <source>
        <dbReference type="Proteomes" id="UP000001055"/>
    </source>
</evidence>
<keyword evidence="4" id="KW-0809">Transit peptide</keyword>
<dbReference type="PANTHER" id="PTHR36091:SF1">
    <property type="entry name" value="ALTERED INHERITANCE OF MITOCHONDRIA PROTEIN 9, MITOCHONDRIAL"/>
    <property type="match status" value="1"/>
</dbReference>
<dbReference type="AlphaFoldDB" id="Q0UUE0"/>
<dbReference type="SUPFAM" id="SSF56112">
    <property type="entry name" value="Protein kinase-like (PK-like)"/>
    <property type="match status" value="1"/>
</dbReference>
<dbReference type="InterPro" id="IPR051035">
    <property type="entry name" value="Mito_inheritance_9"/>
</dbReference>
<evidence type="ECO:0000256" key="2">
    <source>
        <dbReference type="ARBA" id="ARBA00005543"/>
    </source>
</evidence>
<accession>Q0UUE0</accession>
<dbReference type="STRING" id="321614.Q0UUE0"/>
<sequence length="212" mass="24301">MAEDPRIQAASQPVLYHPDLHKRNIFVSKEDPEIVTAIIDWQSCSIEPAFWYADEVPDFAQPVPDPECADKMEPKSELCPWMSPSFGPMRFAYSTWNFGAVALCEELIQTALHWDELGLAGSCPFLVPNETEIAEHRADYEKFQFVQRLKHSISQALECGTDGWVHADDWETTKSTYREAYKAMVQAILEEEDVDDDEPVKSEADIRELWPF</sequence>
<evidence type="ECO:0000256" key="5">
    <source>
        <dbReference type="ARBA" id="ARBA00023128"/>
    </source>
</evidence>
<comment type="similarity">
    <text evidence="2">Belongs to the AIM9 family.</text>
</comment>
<evidence type="ECO:0000256" key="6">
    <source>
        <dbReference type="ARBA" id="ARBA00031849"/>
    </source>
</evidence>
<feature type="domain" description="Aminoglycoside phosphotransferase" evidence="7">
    <location>
        <begin position="8"/>
        <end position="49"/>
    </location>
</feature>
<dbReference type="EMBL" id="CH445330">
    <property type="protein sequence ID" value="EAT88384.1"/>
    <property type="molecule type" value="Genomic_DNA"/>
</dbReference>
<organism evidence="8 9">
    <name type="scientific">Phaeosphaeria nodorum (strain SN15 / ATCC MYA-4574 / FGSC 10173)</name>
    <name type="common">Glume blotch fungus</name>
    <name type="synonym">Parastagonospora nodorum</name>
    <dbReference type="NCBI Taxonomy" id="321614"/>
    <lineage>
        <taxon>Eukaryota</taxon>
        <taxon>Fungi</taxon>
        <taxon>Dikarya</taxon>
        <taxon>Ascomycota</taxon>
        <taxon>Pezizomycotina</taxon>
        <taxon>Dothideomycetes</taxon>
        <taxon>Pleosporomycetidae</taxon>
        <taxon>Pleosporales</taxon>
        <taxon>Pleosporineae</taxon>
        <taxon>Phaeosphaeriaceae</taxon>
        <taxon>Parastagonospora</taxon>
    </lineage>
</organism>
<dbReference type="InterPro" id="IPR002575">
    <property type="entry name" value="Aminoglycoside_PTrfase"/>
</dbReference>
<evidence type="ECO:0000256" key="3">
    <source>
        <dbReference type="ARBA" id="ARBA00016197"/>
    </source>
</evidence>
<keyword evidence="5" id="KW-0496">Mitochondrion</keyword>
<name>Q0UUE0_PHANO</name>
<dbReference type="VEuPathDB" id="FungiDB:JI435_046240"/>
<evidence type="ECO:0000313" key="8">
    <source>
        <dbReference type="EMBL" id="EAT88384.1"/>
    </source>
</evidence>
<dbReference type="RefSeq" id="XP_001795038.1">
    <property type="nucleotide sequence ID" value="XM_001794986.1"/>
</dbReference>
<dbReference type="Proteomes" id="UP000001055">
    <property type="component" value="Unassembled WGS sequence"/>
</dbReference>
<reference evidence="9" key="1">
    <citation type="journal article" date="2007" name="Plant Cell">
        <title>Dothideomycete-plant interactions illuminated by genome sequencing and EST analysis of the wheat pathogen Stagonospora nodorum.</title>
        <authorList>
            <person name="Hane J.K."/>
            <person name="Lowe R.G."/>
            <person name="Solomon P.S."/>
            <person name="Tan K.C."/>
            <person name="Schoch C.L."/>
            <person name="Spatafora J.W."/>
            <person name="Crous P.W."/>
            <person name="Kodira C."/>
            <person name="Birren B.W."/>
            <person name="Galagan J.E."/>
            <person name="Torriani S.F."/>
            <person name="McDonald B.A."/>
            <person name="Oliver R.P."/>
        </authorList>
    </citation>
    <scope>NUCLEOTIDE SEQUENCE [LARGE SCALE GENOMIC DNA]</scope>
    <source>
        <strain evidence="9">SN15 / ATCC MYA-4574 / FGSC 10173</strain>
    </source>
</reference>